<protein>
    <submittedName>
        <fullName evidence="2">Alpha/beta fold hydrolase</fullName>
    </submittedName>
</protein>
<reference evidence="3" key="1">
    <citation type="journal article" date="2019" name="Int. J. Syst. Evol. Microbiol.">
        <title>The Global Catalogue of Microorganisms (GCM) 10K type strain sequencing project: providing services to taxonomists for standard genome sequencing and annotation.</title>
        <authorList>
            <consortium name="The Broad Institute Genomics Platform"/>
            <consortium name="The Broad Institute Genome Sequencing Center for Infectious Disease"/>
            <person name="Wu L."/>
            <person name="Ma J."/>
        </authorList>
    </citation>
    <scope>NUCLEOTIDE SEQUENCE [LARGE SCALE GENOMIC DNA]</scope>
    <source>
        <strain evidence="3">CCUG 49560</strain>
    </source>
</reference>
<organism evidence="2 3">
    <name type="scientific">Sphaerisporangium corydalis</name>
    <dbReference type="NCBI Taxonomy" id="1441875"/>
    <lineage>
        <taxon>Bacteria</taxon>
        <taxon>Bacillati</taxon>
        <taxon>Actinomycetota</taxon>
        <taxon>Actinomycetes</taxon>
        <taxon>Streptosporangiales</taxon>
        <taxon>Streptosporangiaceae</taxon>
        <taxon>Sphaerisporangium</taxon>
    </lineage>
</organism>
<dbReference type="InterPro" id="IPR000073">
    <property type="entry name" value="AB_hydrolase_1"/>
</dbReference>
<dbReference type="Gene3D" id="3.40.50.1820">
    <property type="entry name" value="alpha/beta hydrolase"/>
    <property type="match status" value="1"/>
</dbReference>
<name>A0ABV9EDM6_9ACTN</name>
<comment type="caution">
    <text evidence="2">The sequence shown here is derived from an EMBL/GenBank/DDBJ whole genome shotgun (WGS) entry which is preliminary data.</text>
</comment>
<dbReference type="PANTHER" id="PTHR37017">
    <property type="entry name" value="AB HYDROLASE-1 DOMAIN-CONTAINING PROTEIN-RELATED"/>
    <property type="match status" value="1"/>
</dbReference>
<evidence type="ECO:0000313" key="2">
    <source>
        <dbReference type="EMBL" id="MFC4587655.1"/>
    </source>
</evidence>
<gene>
    <name evidence="2" type="ORF">ACFO8L_16290</name>
</gene>
<dbReference type="PANTHER" id="PTHR37017:SF11">
    <property type="entry name" value="ESTERASE_LIPASE_THIOESTERASE DOMAIN-CONTAINING PROTEIN"/>
    <property type="match status" value="1"/>
</dbReference>
<dbReference type="GO" id="GO:0016787">
    <property type="term" value="F:hydrolase activity"/>
    <property type="evidence" value="ECO:0007669"/>
    <property type="project" value="UniProtKB-KW"/>
</dbReference>
<dbReference type="Pfam" id="PF12697">
    <property type="entry name" value="Abhydrolase_6"/>
    <property type="match status" value="1"/>
</dbReference>
<keyword evidence="2" id="KW-0378">Hydrolase</keyword>
<dbReference type="RefSeq" id="WP_262840466.1">
    <property type="nucleotide sequence ID" value="NZ_JANZYP010000001.1"/>
</dbReference>
<evidence type="ECO:0000259" key="1">
    <source>
        <dbReference type="Pfam" id="PF12697"/>
    </source>
</evidence>
<accession>A0ABV9EDM6</accession>
<feature type="domain" description="AB hydrolase-1" evidence="1">
    <location>
        <begin position="9"/>
        <end position="232"/>
    </location>
</feature>
<dbReference type="SUPFAM" id="SSF53474">
    <property type="entry name" value="alpha/beta-Hydrolases"/>
    <property type="match status" value="1"/>
</dbReference>
<dbReference type="InterPro" id="IPR029058">
    <property type="entry name" value="AB_hydrolase_fold"/>
</dbReference>
<keyword evidence="3" id="KW-1185">Reference proteome</keyword>
<dbReference type="Proteomes" id="UP001595891">
    <property type="component" value="Unassembled WGS sequence"/>
</dbReference>
<proteinExistence type="predicted"/>
<dbReference type="InterPro" id="IPR052897">
    <property type="entry name" value="Sec-Metab_Biosynth_Hydrolase"/>
</dbReference>
<evidence type="ECO:0000313" key="3">
    <source>
        <dbReference type="Proteomes" id="UP001595891"/>
    </source>
</evidence>
<dbReference type="EMBL" id="JBHSFN010000009">
    <property type="protein sequence ID" value="MFC4587655.1"/>
    <property type="molecule type" value="Genomic_DNA"/>
</dbReference>
<sequence>MSDSGSTYVLIPGAWHGGWSWRPVAERLRAAGHRAVCLTLPGLGDGDDPSGIGLRDAVDHVVAEVERLGVTGVTLVAHSWGGYPMAGAAHRLRGTVSKVVYYSAQVPLPGRSMLDDNPPQAAAWLRELIEDSPTRSIPPTLEFVQGLFMQGVEQQTQRLVAELLTPQPGGYFLDALDDPGVSEPGVPALYILGQDDRALPRPGAEFAARLGLEPVMVPGTHEGMLTHPDEITKAILNN</sequence>